<keyword evidence="7" id="KW-0539">Nucleus</keyword>
<dbReference type="OrthoDB" id="509138at2759"/>
<evidence type="ECO:0000256" key="7">
    <source>
        <dbReference type="ARBA" id="ARBA00023242"/>
    </source>
</evidence>
<comment type="subcellular location">
    <subcellularLocation>
        <location evidence="1">Nucleus inner membrane</location>
        <topology evidence="1">Multi-pass membrane protein</topology>
        <orientation evidence="1">Nucleoplasmic side</orientation>
    </subcellularLocation>
</comment>
<accession>A0A813M485</accession>
<evidence type="ECO:0000256" key="5">
    <source>
        <dbReference type="ARBA" id="ARBA00022989"/>
    </source>
</evidence>
<gene>
    <name evidence="9" type="ORF">OXX778_LOCUS1806</name>
</gene>
<evidence type="ECO:0000256" key="3">
    <source>
        <dbReference type="ARBA" id="ARBA00022692"/>
    </source>
</evidence>
<sequence>MEPMGIRLWTIFAVLALLVALIENTKVPNIKILGMDNRKFSNYVSNGIIFSVKPHKKEISKIWSTAQLIVKSEKTCKISEDFNISTLTNSKNQFSFLSAIVSKLKSFQEYSDYKCQHVILLPLFNNYTIEIEVDGNLDVEYKFTYVDVKLVTLFLLGILLFYSANKLSKNEIFQYFSGTSIGIMGSILLLLILFVRFIPKKSTATLAFLSGSSFFLFIMRWLYLNFKNLTESFQLYIIGYLLLSGIVSATYCYYRGPIKNERGINIINFFLKFFGIALIYLGTSNNLYSISLLIAFFIVNSMYKFKNFGSFGMFRRIKYKYFPEKRKLLTQEEYLRQGQEYTNKALNELREYCTSPECNAWRTISRISQPSKFAKFISDSSYHLSDEELFEYEDYSISNDLIDDED</sequence>
<dbReference type="Proteomes" id="UP000663879">
    <property type="component" value="Unassembled WGS sequence"/>
</dbReference>
<dbReference type="AlphaFoldDB" id="A0A813M485"/>
<comment type="similarity">
    <text evidence="2">Belongs to the NEMP family.</text>
</comment>
<evidence type="ECO:0000313" key="10">
    <source>
        <dbReference type="Proteomes" id="UP000663879"/>
    </source>
</evidence>
<dbReference type="InterPro" id="IPR019358">
    <property type="entry name" value="NEMP_fam"/>
</dbReference>
<feature type="transmembrane region" description="Helical" evidence="8">
    <location>
        <begin position="176"/>
        <end position="198"/>
    </location>
</feature>
<feature type="transmembrane region" description="Helical" evidence="8">
    <location>
        <begin position="205"/>
        <end position="223"/>
    </location>
</feature>
<keyword evidence="10" id="KW-1185">Reference proteome</keyword>
<protein>
    <recommendedName>
        <fullName evidence="11">Nuclear envelope integral membrane protein 1</fullName>
    </recommendedName>
</protein>
<evidence type="ECO:0000256" key="1">
    <source>
        <dbReference type="ARBA" id="ARBA00004575"/>
    </source>
</evidence>
<keyword evidence="5 8" id="KW-1133">Transmembrane helix</keyword>
<feature type="transmembrane region" description="Helical" evidence="8">
    <location>
        <begin position="287"/>
        <end position="305"/>
    </location>
</feature>
<proteinExistence type="inferred from homology"/>
<evidence type="ECO:0008006" key="11">
    <source>
        <dbReference type="Google" id="ProtNLM"/>
    </source>
</evidence>
<evidence type="ECO:0000256" key="6">
    <source>
        <dbReference type="ARBA" id="ARBA00023136"/>
    </source>
</evidence>
<dbReference type="GO" id="GO:0005637">
    <property type="term" value="C:nuclear inner membrane"/>
    <property type="evidence" value="ECO:0007669"/>
    <property type="project" value="UniProtKB-SubCell"/>
</dbReference>
<reference evidence="9" key="1">
    <citation type="submission" date="2021-02" db="EMBL/GenBank/DDBJ databases">
        <authorList>
            <person name="Nowell W R."/>
        </authorList>
    </citation>
    <scope>NUCLEOTIDE SEQUENCE</scope>
    <source>
        <strain evidence="9">Ploen Becks lab</strain>
    </source>
</reference>
<feature type="transmembrane region" description="Helical" evidence="8">
    <location>
        <begin position="6"/>
        <end position="22"/>
    </location>
</feature>
<evidence type="ECO:0000256" key="2">
    <source>
        <dbReference type="ARBA" id="ARBA00005748"/>
    </source>
</evidence>
<evidence type="ECO:0000313" key="9">
    <source>
        <dbReference type="EMBL" id="CAF0717377.1"/>
    </source>
</evidence>
<dbReference type="PANTHER" id="PTHR13598">
    <property type="entry name" value="AT07567P-RELATED"/>
    <property type="match status" value="1"/>
</dbReference>
<evidence type="ECO:0000256" key="8">
    <source>
        <dbReference type="SAM" id="Phobius"/>
    </source>
</evidence>
<keyword evidence="6 8" id="KW-0472">Membrane</keyword>
<organism evidence="9 10">
    <name type="scientific">Brachionus calyciflorus</name>
    <dbReference type="NCBI Taxonomy" id="104777"/>
    <lineage>
        <taxon>Eukaryota</taxon>
        <taxon>Metazoa</taxon>
        <taxon>Spiralia</taxon>
        <taxon>Gnathifera</taxon>
        <taxon>Rotifera</taxon>
        <taxon>Eurotatoria</taxon>
        <taxon>Monogononta</taxon>
        <taxon>Pseudotrocha</taxon>
        <taxon>Ploima</taxon>
        <taxon>Brachionidae</taxon>
        <taxon>Brachionus</taxon>
    </lineage>
</organism>
<keyword evidence="4" id="KW-0732">Signal</keyword>
<evidence type="ECO:0000256" key="4">
    <source>
        <dbReference type="ARBA" id="ARBA00022729"/>
    </source>
</evidence>
<comment type="caution">
    <text evidence="9">The sequence shown here is derived from an EMBL/GenBank/DDBJ whole genome shotgun (WGS) entry which is preliminary data.</text>
</comment>
<name>A0A813M485_9BILA</name>
<dbReference type="EMBL" id="CAJNOC010000126">
    <property type="protein sequence ID" value="CAF0717377.1"/>
    <property type="molecule type" value="Genomic_DNA"/>
</dbReference>
<feature type="transmembrane region" description="Helical" evidence="8">
    <location>
        <begin position="146"/>
        <end position="164"/>
    </location>
</feature>
<feature type="transmembrane region" description="Helical" evidence="8">
    <location>
        <begin position="235"/>
        <end position="254"/>
    </location>
</feature>
<dbReference type="Pfam" id="PF10225">
    <property type="entry name" value="NEMP"/>
    <property type="match status" value="1"/>
</dbReference>
<keyword evidence="3 8" id="KW-0812">Transmembrane</keyword>
<dbReference type="PANTHER" id="PTHR13598:SF1">
    <property type="entry name" value="AT07567P-RELATED"/>
    <property type="match status" value="1"/>
</dbReference>